<dbReference type="GeneID" id="20648188"/>
<feature type="region of interest" description="Disordered" evidence="1">
    <location>
        <begin position="1"/>
        <end position="52"/>
    </location>
</feature>
<feature type="compositionally biased region" description="Basic residues" evidence="1">
    <location>
        <begin position="141"/>
        <end position="151"/>
    </location>
</feature>
<evidence type="ECO:0000256" key="1">
    <source>
        <dbReference type="SAM" id="MobiDB-lite"/>
    </source>
</evidence>
<organism evidence="2 3">
    <name type="scientific">Phytophthora sojae (strain P6497)</name>
    <name type="common">Soybean stem and root rot agent</name>
    <name type="synonym">Phytophthora megasperma f. sp. glycines</name>
    <dbReference type="NCBI Taxonomy" id="1094619"/>
    <lineage>
        <taxon>Eukaryota</taxon>
        <taxon>Sar</taxon>
        <taxon>Stramenopiles</taxon>
        <taxon>Oomycota</taxon>
        <taxon>Peronosporomycetes</taxon>
        <taxon>Peronosporales</taxon>
        <taxon>Peronosporaceae</taxon>
        <taxon>Phytophthora</taxon>
    </lineage>
</organism>
<keyword evidence="3" id="KW-1185">Reference proteome</keyword>
<dbReference type="RefSeq" id="XP_009538631.1">
    <property type="nucleotide sequence ID" value="XM_009540336.1"/>
</dbReference>
<reference evidence="2 3" key="1">
    <citation type="journal article" date="2006" name="Science">
        <title>Phytophthora genome sequences uncover evolutionary origins and mechanisms of pathogenesis.</title>
        <authorList>
            <person name="Tyler B.M."/>
            <person name="Tripathy S."/>
            <person name="Zhang X."/>
            <person name="Dehal P."/>
            <person name="Jiang R.H."/>
            <person name="Aerts A."/>
            <person name="Arredondo F.D."/>
            <person name="Baxter L."/>
            <person name="Bensasson D."/>
            <person name="Beynon J.L."/>
            <person name="Chapman J."/>
            <person name="Damasceno C.M."/>
            <person name="Dorrance A.E."/>
            <person name="Dou D."/>
            <person name="Dickerman A.W."/>
            <person name="Dubchak I.L."/>
            <person name="Garbelotto M."/>
            <person name="Gijzen M."/>
            <person name="Gordon S.G."/>
            <person name="Govers F."/>
            <person name="Grunwald N.J."/>
            <person name="Huang W."/>
            <person name="Ivors K.L."/>
            <person name="Jones R.W."/>
            <person name="Kamoun S."/>
            <person name="Krampis K."/>
            <person name="Lamour K.H."/>
            <person name="Lee M.K."/>
            <person name="McDonald W.H."/>
            <person name="Medina M."/>
            <person name="Meijer H.J."/>
            <person name="Nordberg E.K."/>
            <person name="Maclean D.J."/>
            <person name="Ospina-Giraldo M.D."/>
            <person name="Morris P.F."/>
            <person name="Phuntumart V."/>
            <person name="Putnam N.H."/>
            <person name="Rash S."/>
            <person name="Rose J.K."/>
            <person name="Sakihama Y."/>
            <person name="Salamov A.A."/>
            <person name="Savidor A."/>
            <person name="Scheuring C.F."/>
            <person name="Smith B.M."/>
            <person name="Sobral B.W."/>
            <person name="Terry A."/>
            <person name="Torto-Alalibo T.A."/>
            <person name="Win J."/>
            <person name="Xu Z."/>
            <person name="Zhang H."/>
            <person name="Grigoriev I.V."/>
            <person name="Rokhsar D.S."/>
            <person name="Boore J.L."/>
        </authorList>
    </citation>
    <scope>NUCLEOTIDE SEQUENCE [LARGE SCALE GENOMIC DNA]</scope>
    <source>
        <strain evidence="2 3">P6497</strain>
    </source>
</reference>
<evidence type="ECO:0000313" key="2">
    <source>
        <dbReference type="EMBL" id="EGZ05770.1"/>
    </source>
</evidence>
<dbReference type="EMBL" id="JH159165">
    <property type="protein sequence ID" value="EGZ05770.1"/>
    <property type="molecule type" value="Genomic_DNA"/>
</dbReference>
<dbReference type="KEGG" id="psoj:PHYSODRAFT_341967"/>
<protein>
    <submittedName>
        <fullName evidence="2">Uncharacterized protein</fullName>
    </submittedName>
</protein>
<gene>
    <name evidence="2" type="ORF">PHYSODRAFT_341967</name>
</gene>
<proteinExistence type="predicted"/>
<dbReference type="AlphaFoldDB" id="G5AEY0"/>
<feature type="compositionally biased region" description="Basic and acidic residues" evidence="1">
    <location>
        <begin position="154"/>
        <end position="179"/>
    </location>
</feature>
<evidence type="ECO:0000313" key="3">
    <source>
        <dbReference type="Proteomes" id="UP000002640"/>
    </source>
</evidence>
<sequence>MAADEADGIRRVEIAREPVRTPGYANPVDPKPRRGNPVEEIPPRNPVKPKLDASGLCEDELRDFCEAATPHDRRSMEEETHAQGEHEVLAATKARGSTLVPMVTVQTKVLKVKAGQQRPVADPRSGLQSAREGGKMTADVRRRRPTMKRFGTRGVRELKIMPKTREHKKENNDDGQDVRRARRAAVGRPGM</sequence>
<feature type="compositionally biased region" description="Basic and acidic residues" evidence="1">
    <location>
        <begin position="7"/>
        <end position="19"/>
    </location>
</feature>
<dbReference type="InParanoid" id="G5AEY0"/>
<dbReference type="Proteomes" id="UP000002640">
    <property type="component" value="Unassembled WGS sequence"/>
</dbReference>
<feature type="region of interest" description="Disordered" evidence="1">
    <location>
        <begin position="113"/>
        <end position="191"/>
    </location>
</feature>
<name>G5AEY0_PHYSP</name>
<accession>G5AEY0</accession>